<keyword evidence="2" id="KW-0396">Initiation factor</keyword>
<dbReference type="Proteomes" id="UP001357485">
    <property type="component" value="Unassembled WGS sequence"/>
</dbReference>
<dbReference type="EMBL" id="JAVRRA010012638">
    <property type="protein sequence ID" value="KAK5239006.1"/>
    <property type="molecule type" value="Genomic_DNA"/>
</dbReference>
<feature type="non-terminal residue" evidence="2">
    <location>
        <position position="116"/>
    </location>
</feature>
<keyword evidence="3" id="KW-1185">Reference proteome</keyword>
<sequence length="116" mass="13349">AQKKLRDKQKIDELKKSGQYKTKAQKEAEANAKRRLQQMLDSGAQVAAFNEPTDKKKSRDDNRKRKGIKKVEEPKRDDEEEARQKLEELRLAQEQEEKAKAAAEAARLDAESKKAE</sequence>
<feature type="non-terminal residue" evidence="2">
    <location>
        <position position="1"/>
    </location>
</feature>
<organism evidence="2 3">
    <name type="scientific">Cryomyces antarcticus</name>
    <dbReference type="NCBI Taxonomy" id="329879"/>
    <lineage>
        <taxon>Eukaryota</taxon>
        <taxon>Fungi</taxon>
        <taxon>Dikarya</taxon>
        <taxon>Ascomycota</taxon>
        <taxon>Pezizomycotina</taxon>
        <taxon>Dothideomycetes</taxon>
        <taxon>Dothideomycetes incertae sedis</taxon>
        <taxon>Cryomyces</taxon>
    </lineage>
</organism>
<comment type="caution">
    <text evidence="2">The sequence shown here is derived from an EMBL/GenBank/DDBJ whole genome shotgun (WGS) entry which is preliminary data.</text>
</comment>
<feature type="compositionally biased region" description="Basic and acidic residues" evidence="1">
    <location>
        <begin position="52"/>
        <end position="116"/>
    </location>
</feature>
<accession>A0ABR0LRT0</accession>
<proteinExistence type="predicted"/>
<reference evidence="2 3" key="1">
    <citation type="submission" date="2023-08" db="EMBL/GenBank/DDBJ databases">
        <title>Black Yeasts Isolated from many extreme environments.</title>
        <authorList>
            <person name="Coleine C."/>
            <person name="Stajich J.E."/>
            <person name="Selbmann L."/>
        </authorList>
    </citation>
    <scope>NUCLEOTIDE SEQUENCE [LARGE SCALE GENOMIC DNA]</scope>
    <source>
        <strain evidence="2 3">CCFEE 536</strain>
    </source>
</reference>
<evidence type="ECO:0000256" key="1">
    <source>
        <dbReference type="SAM" id="MobiDB-lite"/>
    </source>
</evidence>
<protein>
    <submittedName>
        <fullName evidence="2">Eukaryotic translation initiation factor 5B</fullName>
    </submittedName>
</protein>
<feature type="region of interest" description="Disordered" evidence="1">
    <location>
        <begin position="1"/>
        <end position="116"/>
    </location>
</feature>
<keyword evidence="2" id="KW-0648">Protein biosynthesis</keyword>
<gene>
    <name evidence="2" type="primary">FUN12_4</name>
    <name evidence="2" type="ORF">LTR16_012410</name>
</gene>
<dbReference type="GO" id="GO:0003743">
    <property type="term" value="F:translation initiation factor activity"/>
    <property type="evidence" value="ECO:0007669"/>
    <property type="project" value="UniProtKB-KW"/>
</dbReference>
<evidence type="ECO:0000313" key="3">
    <source>
        <dbReference type="Proteomes" id="UP001357485"/>
    </source>
</evidence>
<name>A0ABR0LRT0_9PEZI</name>
<evidence type="ECO:0000313" key="2">
    <source>
        <dbReference type="EMBL" id="KAK5239006.1"/>
    </source>
</evidence>